<accession>A0A538TV66</accession>
<dbReference type="EMBL" id="VBPA01000445">
    <property type="protein sequence ID" value="TMQ67520.1"/>
    <property type="molecule type" value="Genomic_DNA"/>
</dbReference>
<dbReference type="Proteomes" id="UP000319836">
    <property type="component" value="Unassembled WGS sequence"/>
</dbReference>
<gene>
    <name evidence="1" type="ORF">E6K80_15195</name>
</gene>
<organism evidence="1 2">
    <name type="scientific">Eiseniibacteriota bacterium</name>
    <dbReference type="NCBI Taxonomy" id="2212470"/>
    <lineage>
        <taxon>Bacteria</taxon>
        <taxon>Candidatus Eiseniibacteriota</taxon>
    </lineage>
</organism>
<sequence>MIRTPIPLDPPAPRLLAAVESTERSGLDTLVVGGGCVPRQLGEALARGEPARILVMSALGAHPDARAPRLRTLWDLEEAARGAERPVLVLRLGPIVGLRSPLWLRLRSRPALPDQGRALVNPVVEDDVIETLSRGLDGRASWSGWYEVAGAEALTLSELAELAARSEPAPRGSGEWEPPLAEWLEHRLAETGPWCEHFGVVPRRVSSEAPRWA</sequence>
<dbReference type="AlphaFoldDB" id="A0A538TV66"/>
<name>A0A538TV66_UNCEI</name>
<dbReference type="SUPFAM" id="SSF51735">
    <property type="entry name" value="NAD(P)-binding Rossmann-fold domains"/>
    <property type="match status" value="1"/>
</dbReference>
<protein>
    <submittedName>
        <fullName evidence="1">Uncharacterized protein</fullName>
    </submittedName>
</protein>
<reference evidence="1 2" key="1">
    <citation type="journal article" date="2019" name="Nat. Microbiol.">
        <title>Mediterranean grassland soil C-N compound turnover is dependent on rainfall and depth, and is mediated by genomically divergent microorganisms.</title>
        <authorList>
            <person name="Diamond S."/>
            <person name="Andeer P.F."/>
            <person name="Li Z."/>
            <person name="Crits-Christoph A."/>
            <person name="Burstein D."/>
            <person name="Anantharaman K."/>
            <person name="Lane K.R."/>
            <person name="Thomas B.C."/>
            <person name="Pan C."/>
            <person name="Northen T.R."/>
            <person name="Banfield J.F."/>
        </authorList>
    </citation>
    <scope>NUCLEOTIDE SEQUENCE [LARGE SCALE GENOMIC DNA]</scope>
    <source>
        <strain evidence="1">WS_10</strain>
    </source>
</reference>
<dbReference type="InterPro" id="IPR036291">
    <property type="entry name" value="NAD(P)-bd_dom_sf"/>
</dbReference>
<evidence type="ECO:0000313" key="2">
    <source>
        <dbReference type="Proteomes" id="UP000319836"/>
    </source>
</evidence>
<proteinExistence type="predicted"/>
<dbReference type="Gene3D" id="3.40.50.720">
    <property type="entry name" value="NAD(P)-binding Rossmann-like Domain"/>
    <property type="match status" value="1"/>
</dbReference>
<evidence type="ECO:0000313" key="1">
    <source>
        <dbReference type="EMBL" id="TMQ67520.1"/>
    </source>
</evidence>
<comment type="caution">
    <text evidence="1">The sequence shown here is derived from an EMBL/GenBank/DDBJ whole genome shotgun (WGS) entry which is preliminary data.</text>
</comment>